<protein>
    <recommendedName>
        <fullName evidence="3">Polya polymerase</fullName>
    </recommendedName>
</protein>
<keyword evidence="2" id="KW-1185">Reference proteome</keyword>
<sequence length="82" mass="9547">MRVKEIKDIDGFFKSLEKCQGRVELITDEKDVLNLASKLTQFIGLTRVFSNPDIKEYEIVCYNMEDYQLIKEYLVPADGKPL</sequence>
<dbReference type="RefSeq" id="WP_055039662.1">
    <property type="nucleotide sequence ID" value="NZ_CVRS01000069.1"/>
</dbReference>
<dbReference type="AlphaFoldDB" id="A0A0M6WLG0"/>
<proteinExistence type="predicted"/>
<dbReference type="OrthoDB" id="1683411at2"/>
<evidence type="ECO:0000313" key="2">
    <source>
        <dbReference type="Proteomes" id="UP000049828"/>
    </source>
</evidence>
<dbReference type="Proteomes" id="UP000049828">
    <property type="component" value="Unassembled WGS sequence"/>
</dbReference>
<reference evidence="2" key="1">
    <citation type="submission" date="2015-05" db="EMBL/GenBank/DDBJ databases">
        <authorList>
            <consortium name="Pathogen Informatics"/>
        </authorList>
    </citation>
    <scope>NUCLEOTIDE SEQUENCE [LARGE SCALE GENOMIC DNA]</scope>
    <source>
        <strain evidence="2">L1-83</strain>
    </source>
</reference>
<evidence type="ECO:0000313" key="1">
    <source>
        <dbReference type="EMBL" id="CRL37949.1"/>
    </source>
</evidence>
<organism evidence="1 2">
    <name type="scientific">Roseburia inulinivorans</name>
    <dbReference type="NCBI Taxonomy" id="360807"/>
    <lineage>
        <taxon>Bacteria</taxon>
        <taxon>Bacillati</taxon>
        <taxon>Bacillota</taxon>
        <taxon>Clostridia</taxon>
        <taxon>Lachnospirales</taxon>
        <taxon>Lachnospiraceae</taxon>
        <taxon>Roseburia</taxon>
    </lineage>
</organism>
<accession>A0A0M6WLG0</accession>
<dbReference type="EMBL" id="CVRS01000069">
    <property type="protein sequence ID" value="CRL37949.1"/>
    <property type="molecule type" value="Genomic_DNA"/>
</dbReference>
<name>A0A0M6WLG0_9FIRM</name>
<evidence type="ECO:0008006" key="3">
    <source>
        <dbReference type="Google" id="ProtNLM"/>
    </source>
</evidence>
<gene>
    <name evidence="1" type="ORF">RIL183_21351</name>
</gene>